<dbReference type="EMBL" id="CM042051">
    <property type="protein sequence ID" value="KAI3729072.1"/>
    <property type="molecule type" value="Genomic_DNA"/>
</dbReference>
<organism evidence="1 2">
    <name type="scientific">Arctium lappa</name>
    <name type="common">Greater burdock</name>
    <name type="synonym">Lappa major</name>
    <dbReference type="NCBI Taxonomy" id="4217"/>
    <lineage>
        <taxon>Eukaryota</taxon>
        <taxon>Viridiplantae</taxon>
        <taxon>Streptophyta</taxon>
        <taxon>Embryophyta</taxon>
        <taxon>Tracheophyta</taxon>
        <taxon>Spermatophyta</taxon>
        <taxon>Magnoliopsida</taxon>
        <taxon>eudicotyledons</taxon>
        <taxon>Gunneridae</taxon>
        <taxon>Pentapetalae</taxon>
        <taxon>asterids</taxon>
        <taxon>campanulids</taxon>
        <taxon>Asterales</taxon>
        <taxon>Asteraceae</taxon>
        <taxon>Carduoideae</taxon>
        <taxon>Cardueae</taxon>
        <taxon>Arctiinae</taxon>
        <taxon>Arctium</taxon>
    </lineage>
</organism>
<reference evidence="1 2" key="2">
    <citation type="journal article" date="2022" name="Mol. Ecol. Resour.">
        <title>The genomes of chicory, endive, great burdock and yacon provide insights into Asteraceae paleo-polyploidization history and plant inulin production.</title>
        <authorList>
            <person name="Fan W."/>
            <person name="Wang S."/>
            <person name="Wang H."/>
            <person name="Wang A."/>
            <person name="Jiang F."/>
            <person name="Liu H."/>
            <person name="Zhao H."/>
            <person name="Xu D."/>
            <person name="Zhang Y."/>
        </authorList>
    </citation>
    <scope>NUCLEOTIDE SEQUENCE [LARGE SCALE GENOMIC DNA]</scope>
    <source>
        <strain evidence="2">cv. Niubang</strain>
    </source>
</reference>
<sequence length="77" mass="8896">MEDLMGFADNHRLRVRKKSERIAIRTLFSRFKNTMGNPVDIDAEAAAQITRKPEKTNLRVKLKIPNVLVAVNDKEEF</sequence>
<evidence type="ECO:0000313" key="2">
    <source>
        <dbReference type="Proteomes" id="UP001055879"/>
    </source>
</evidence>
<accession>A0ACB9C4G6</accession>
<reference evidence="2" key="1">
    <citation type="journal article" date="2022" name="Mol. Ecol. Resour.">
        <title>The genomes of chicory, endive, great burdock and yacon provide insights into Asteraceae palaeo-polyploidization history and plant inulin production.</title>
        <authorList>
            <person name="Fan W."/>
            <person name="Wang S."/>
            <person name="Wang H."/>
            <person name="Wang A."/>
            <person name="Jiang F."/>
            <person name="Liu H."/>
            <person name="Zhao H."/>
            <person name="Xu D."/>
            <person name="Zhang Y."/>
        </authorList>
    </citation>
    <scope>NUCLEOTIDE SEQUENCE [LARGE SCALE GENOMIC DNA]</scope>
    <source>
        <strain evidence="2">cv. Niubang</strain>
    </source>
</reference>
<dbReference type="Proteomes" id="UP001055879">
    <property type="component" value="Linkage Group LG05"/>
</dbReference>
<name>A0ACB9C4G6_ARCLA</name>
<keyword evidence="2" id="KW-1185">Reference proteome</keyword>
<comment type="caution">
    <text evidence="1">The sequence shown here is derived from an EMBL/GenBank/DDBJ whole genome shotgun (WGS) entry which is preliminary data.</text>
</comment>
<protein>
    <submittedName>
        <fullName evidence="1">Uncharacterized protein</fullName>
    </submittedName>
</protein>
<proteinExistence type="predicted"/>
<evidence type="ECO:0000313" key="1">
    <source>
        <dbReference type="EMBL" id="KAI3729072.1"/>
    </source>
</evidence>
<gene>
    <name evidence="1" type="ORF">L6452_17719</name>
</gene>